<accession>A0A5K1JV33</accession>
<dbReference type="PANTHER" id="PTHR11439:SF467">
    <property type="entry name" value="INTEGRASE CATALYTIC DOMAIN-CONTAINING PROTEIN"/>
    <property type="match status" value="1"/>
</dbReference>
<name>A0A5K1JV33_9APHY</name>
<dbReference type="AlphaFoldDB" id="A0A5K1JV33"/>
<organism evidence="1">
    <name type="scientific">Ganoderma boninense</name>
    <dbReference type="NCBI Taxonomy" id="34458"/>
    <lineage>
        <taxon>Eukaryota</taxon>
        <taxon>Fungi</taxon>
        <taxon>Dikarya</taxon>
        <taxon>Basidiomycota</taxon>
        <taxon>Agaricomycotina</taxon>
        <taxon>Agaricomycetes</taxon>
        <taxon>Polyporales</taxon>
        <taxon>Polyporaceae</taxon>
        <taxon>Ganoderma</taxon>
    </lineage>
</organism>
<proteinExistence type="predicted"/>
<dbReference type="PANTHER" id="PTHR11439">
    <property type="entry name" value="GAG-POL-RELATED RETROTRANSPOSON"/>
    <property type="match status" value="1"/>
</dbReference>
<protein>
    <submittedName>
        <fullName evidence="1">Alcohol oxidase</fullName>
    </submittedName>
</protein>
<dbReference type="EMBL" id="LR725001">
    <property type="protein sequence ID" value="VWO95646.1"/>
    <property type="molecule type" value="Genomic_DNA"/>
</dbReference>
<sequence>MDAGLRLCRDFAPHDHAAVSHLPYRALVGSLNYVATGSRPDISFAVQQLAQYLDCFTTGHWDAAVRVVRYLMGSRDLRLVLGGSSSRRLVGWSDSDHARCPDTRRSIGGYVFSLGSGAISWAARKQPTVASSTTEAEYIAAADSAKECVWLRHLLDAIGFRQSAASPLLVDNSGAIVLSGDQSFHARTKHIDVKYHYLREKTSSSEIDVRYVPSKDNVADIFTKPLPRPQFVRLRGFLGLR</sequence>
<dbReference type="CDD" id="cd09272">
    <property type="entry name" value="RNase_HI_RT_Ty1"/>
    <property type="match status" value="1"/>
</dbReference>
<reference evidence="1" key="1">
    <citation type="submission" date="2019-10" db="EMBL/GenBank/DDBJ databases">
        <authorList>
            <person name="Nor Muhammad N."/>
        </authorList>
    </citation>
    <scope>NUCLEOTIDE SEQUENCE</scope>
</reference>
<gene>
    <name evidence="1" type="primary">Q9P304</name>
</gene>
<evidence type="ECO:0000313" key="1">
    <source>
        <dbReference type="EMBL" id="VWO95646.1"/>
    </source>
</evidence>